<dbReference type="GO" id="GO:0032259">
    <property type="term" value="P:methylation"/>
    <property type="evidence" value="ECO:0007669"/>
    <property type="project" value="UniProtKB-KW"/>
</dbReference>
<dbReference type="InterPro" id="IPR029063">
    <property type="entry name" value="SAM-dependent_MTases_sf"/>
</dbReference>
<proteinExistence type="predicted"/>
<dbReference type="SUPFAM" id="SSF53335">
    <property type="entry name" value="S-adenosyl-L-methionine-dependent methyltransferases"/>
    <property type="match status" value="1"/>
</dbReference>
<keyword evidence="2" id="KW-0808">Transferase</keyword>
<dbReference type="InterPro" id="IPR041698">
    <property type="entry name" value="Methyltransf_25"/>
</dbReference>
<dbReference type="GeneID" id="85310400"/>
<dbReference type="Gene3D" id="3.40.50.150">
    <property type="entry name" value="Vaccinia Virus protein VP39"/>
    <property type="match status" value="1"/>
</dbReference>
<gene>
    <name evidence="4" type="ORF">QBC33DRAFT_530250</name>
</gene>
<dbReference type="EMBL" id="MU839001">
    <property type="protein sequence ID" value="KAK1770143.1"/>
    <property type="molecule type" value="Genomic_DNA"/>
</dbReference>
<keyword evidence="1 4" id="KW-0489">Methyltransferase</keyword>
<protein>
    <submittedName>
        <fullName evidence="4">Methyltransferase type 11</fullName>
    </submittedName>
</protein>
<dbReference type="RefSeq" id="XP_060286356.1">
    <property type="nucleotide sequence ID" value="XM_060427213.1"/>
</dbReference>
<evidence type="ECO:0000313" key="4">
    <source>
        <dbReference type="EMBL" id="KAK1770143.1"/>
    </source>
</evidence>
<dbReference type="Pfam" id="PF13649">
    <property type="entry name" value="Methyltransf_25"/>
    <property type="match status" value="1"/>
</dbReference>
<reference evidence="4" key="1">
    <citation type="submission" date="2023-06" db="EMBL/GenBank/DDBJ databases">
        <title>Genome-scale phylogeny and comparative genomics of the fungal order Sordariales.</title>
        <authorList>
            <consortium name="Lawrence Berkeley National Laboratory"/>
            <person name="Hensen N."/>
            <person name="Bonometti L."/>
            <person name="Westerberg I."/>
            <person name="Brannstrom I.O."/>
            <person name="Guillou S."/>
            <person name="Cros-Aarteil S."/>
            <person name="Calhoun S."/>
            <person name="Haridas S."/>
            <person name="Kuo A."/>
            <person name="Mondo S."/>
            <person name="Pangilinan J."/>
            <person name="Riley R."/>
            <person name="Labutti K."/>
            <person name="Andreopoulos B."/>
            <person name="Lipzen A."/>
            <person name="Chen C."/>
            <person name="Yanf M."/>
            <person name="Daum C."/>
            <person name="Ng V."/>
            <person name="Clum A."/>
            <person name="Steindorff A."/>
            <person name="Ohm R."/>
            <person name="Martin F."/>
            <person name="Silar P."/>
            <person name="Natvig D."/>
            <person name="Lalanne C."/>
            <person name="Gautier V."/>
            <person name="Ament-Velasquez S.L."/>
            <person name="Kruys A."/>
            <person name="Hutchinson M.I."/>
            <person name="Powell A.J."/>
            <person name="Barry K."/>
            <person name="Miller A.N."/>
            <person name="Grigoriev I.V."/>
            <person name="Debuchy R."/>
            <person name="Gladieux P."/>
            <person name="Thoren M.H."/>
            <person name="Johannesson H."/>
        </authorList>
    </citation>
    <scope>NUCLEOTIDE SEQUENCE</scope>
    <source>
        <strain evidence="4">8032-3</strain>
    </source>
</reference>
<comment type="caution">
    <text evidence="4">The sequence shown here is derived from an EMBL/GenBank/DDBJ whole genome shotgun (WGS) entry which is preliminary data.</text>
</comment>
<keyword evidence="5" id="KW-1185">Reference proteome</keyword>
<evidence type="ECO:0000256" key="2">
    <source>
        <dbReference type="ARBA" id="ARBA00022679"/>
    </source>
</evidence>
<name>A0AAJ0FPD2_9PEZI</name>
<accession>A0AAJ0FPD2</accession>
<evidence type="ECO:0000256" key="1">
    <source>
        <dbReference type="ARBA" id="ARBA00022603"/>
    </source>
</evidence>
<dbReference type="PANTHER" id="PTHR43861:SF1">
    <property type="entry name" value="TRANS-ACONITATE 2-METHYLTRANSFERASE"/>
    <property type="match status" value="1"/>
</dbReference>
<evidence type="ECO:0000313" key="5">
    <source>
        <dbReference type="Proteomes" id="UP001244011"/>
    </source>
</evidence>
<feature type="domain" description="Methyltransferase" evidence="3">
    <location>
        <begin position="46"/>
        <end position="150"/>
    </location>
</feature>
<organism evidence="4 5">
    <name type="scientific">Phialemonium atrogriseum</name>
    <dbReference type="NCBI Taxonomy" id="1093897"/>
    <lineage>
        <taxon>Eukaryota</taxon>
        <taxon>Fungi</taxon>
        <taxon>Dikarya</taxon>
        <taxon>Ascomycota</taxon>
        <taxon>Pezizomycotina</taxon>
        <taxon>Sordariomycetes</taxon>
        <taxon>Sordariomycetidae</taxon>
        <taxon>Cephalothecales</taxon>
        <taxon>Cephalothecaceae</taxon>
        <taxon>Phialemonium</taxon>
    </lineage>
</organism>
<sequence>MASQYDIIGAKYDLLKQLPAAIIESENLKNAVLPYLSKAPQLRPRVLDLACGTGYYSHHLIGWGAGHVLGIDQSRGMIDAANATLSAEERERGVIQFRIGDALDLAKTIVDDEGGPFDVVVGAWLLNYASGLDEMTRMFRTVSASLGDGGGGVFVGVTPHPVDDVDAFARMTNEFEREQPCKWGLSVNYLRRLESGEGWRTEIVVPGEHEVRFRNYHLPKEVYERAARQGGMRGELRWKKIEMPKRALEMMGEEFWQPYFVKGPHLGILIVEK</sequence>
<dbReference type="AlphaFoldDB" id="A0AAJ0FPD2"/>
<dbReference type="PANTHER" id="PTHR43861">
    <property type="entry name" value="TRANS-ACONITATE 2-METHYLTRANSFERASE-RELATED"/>
    <property type="match status" value="1"/>
</dbReference>
<dbReference type="CDD" id="cd02440">
    <property type="entry name" value="AdoMet_MTases"/>
    <property type="match status" value="1"/>
</dbReference>
<dbReference type="GO" id="GO:0008168">
    <property type="term" value="F:methyltransferase activity"/>
    <property type="evidence" value="ECO:0007669"/>
    <property type="project" value="UniProtKB-KW"/>
</dbReference>
<dbReference type="Proteomes" id="UP001244011">
    <property type="component" value="Unassembled WGS sequence"/>
</dbReference>
<evidence type="ECO:0000259" key="3">
    <source>
        <dbReference type="Pfam" id="PF13649"/>
    </source>
</evidence>